<comment type="caution">
    <text evidence="1">The sequence shown here is derived from an EMBL/GenBank/DDBJ whole genome shotgun (WGS) entry which is preliminary data.</text>
</comment>
<organism evidence="1 2">
    <name type="scientific">Cirrhinus mrigala</name>
    <name type="common">Mrigala</name>
    <dbReference type="NCBI Taxonomy" id="683832"/>
    <lineage>
        <taxon>Eukaryota</taxon>
        <taxon>Metazoa</taxon>
        <taxon>Chordata</taxon>
        <taxon>Craniata</taxon>
        <taxon>Vertebrata</taxon>
        <taxon>Euteleostomi</taxon>
        <taxon>Actinopterygii</taxon>
        <taxon>Neopterygii</taxon>
        <taxon>Teleostei</taxon>
        <taxon>Ostariophysi</taxon>
        <taxon>Cypriniformes</taxon>
        <taxon>Cyprinidae</taxon>
        <taxon>Labeoninae</taxon>
        <taxon>Labeonini</taxon>
        <taxon>Cirrhinus</taxon>
    </lineage>
</organism>
<proteinExistence type="predicted"/>
<reference evidence="1 2" key="1">
    <citation type="submission" date="2024-05" db="EMBL/GenBank/DDBJ databases">
        <title>Genome sequencing and assembly of Indian major carp, Cirrhinus mrigala (Hamilton, 1822).</title>
        <authorList>
            <person name="Mohindra V."/>
            <person name="Chowdhury L.M."/>
            <person name="Lal K."/>
            <person name="Jena J.K."/>
        </authorList>
    </citation>
    <scope>NUCLEOTIDE SEQUENCE [LARGE SCALE GENOMIC DNA]</scope>
    <source>
        <strain evidence="1">CM1030</strain>
        <tissue evidence="1">Blood</tissue>
    </source>
</reference>
<dbReference type="EMBL" id="JAMKFB020000005">
    <property type="protein sequence ID" value="KAL0193048.1"/>
    <property type="molecule type" value="Genomic_DNA"/>
</dbReference>
<feature type="non-terminal residue" evidence="1">
    <location>
        <position position="1"/>
    </location>
</feature>
<evidence type="ECO:0000313" key="1">
    <source>
        <dbReference type="EMBL" id="KAL0193048.1"/>
    </source>
</evidence>
<gene>
    <name evidence="1" type="ORF">M9458_011344</name>
</gene>
<evidence type="ECO:0000313" key="2">
    <source>
        <dbReference type="Proteomes" id="UP001529510"/>
    </source>
</evidence>
<keyword evidence="2" id="KW-1185">Reference proteome</keyword>
<name>A0ABD0R3Z7_CIRMR</name>
<sequence>RGDKYDNEAKAAYSFLNTVTLLRSTKPEFEDFSMEMRKSLQQSGINVCNDCSA</sequence>
<feature type="non-terminal residue" evidence="1">
    <location>
        <position position="53"/>
    </location>
</feature>
<dbReference type="Proteomes" id="UP001529510">
    <property type="component" value="Unassembled WGS sequence"/>
</dbReference>
<protein>
    <submittedName>
        <fullName evidence="1">Uncharacterized protein</fullName>
    </submittedName>
</protein>
<dbReference type="AlphaFoldDB" id="A0ABD0R3Z7"/>
<accession>A0ABD0R3Z7</accession>